<dbReference type="SUPFAM" id="SSF54593">
    <property type="entry name" value="Glyoxalase/Bleomycin resistance protein/Dihydroxybiphenyl dioxygenase"/>
    <property type="match status" value="2"/>
</dbReference>
<dbReference type="OrthoDB" id="9793039at2"/>
<gene>
    <name evidence="2" type="ORF">EV186_103326</name>
</gene>
<sequence>MTTELDPHEDTETIIPGTPIWVDLATPDPVASKEFYAELFGWTYEVDPVSGYIIASADALPCGGIFGFTDRYLPPGWTVHLATGNAANTVDRVRASGGGVALEPVFIAGQGSLAVAIDPTGAAVGFLEPVPEWRFGTMFPNTFNWAELNTHDGETADKFYQHLFGFELEQIGDGVDYDYTTWALRGDQVLGRLKMGPEFAPDHPSHWMVYFGVDPEMGTDLVANRAIRLGARVTVEPFDSPFGRLAVIEDVTGAVSTLIDPSRTTTVVPEEVIGAEVDDPYDD</sequence>
<dbReference type="AlphaFoldDB" id="A0A4R6SBM2"/>
<name>A0A4R6SBM2_LABRH</name>
<accession>A0A4R6SBM2</accession>
<protein>
    <recommendedName>
        <fullName evidence="1">VOC domain-containing protein</fullName>
    </recommendedName>
</protein>
<comment type="caution">
    <text evidence="2">The sequence shown here is derived from an EMBL/GenBank/DDBJ whole genome shotgun (WGS) entry which is preliminary data.</text>
</comment>
<dbReference type="PANTHER" id="PTHR33993">
    <property type="entry name" value="GLYOXALASE-RELATED"/>
    <property type="match status" value="1"/>
</dbReference>
<dbReference type="EMBL" id="SNXZ01000003">
    <property type="protein sequence ID" value="TDP97362.1"/>
    <property type="molecule type" value="Genomic_DNA"/>
</dbReference>
<evidence type="ECO:0000313" key="2">
    <source>
        <dbReference type="EMBL" id="TDP97362.1"/>
    </source>
</evidence>
<dbReference type="InterPro" id="IPR029068">
    <property type="entry name" value="Glyas_Bleomycin-R_OHBP_Dase"/>
</dbReference>
<dbReference type="InterPro" id="IPR052164">
    <property type="entry name" value="Anthracycline_SecMetBiosynth"/>
</dbReference>
<dbReference type="CDD" id="cd07247">
    <property type="entry name" value="SgaA_N_like"/>
    <property type="match status" value="2"/>
</dbReference>
<proteinExistence type="predicted"/>
<dbReference type="PROSITE" id="PS51819">
    <property type="entry name" value="VOC"/>
    <property type="match status" value="2"/>
</dbReference>
<dbReference type="InterPro" id="IPR037523">
    <property type="entry name" value="VOC_core"/>
</dbReference>
<dbReference type="Gene3D" id="3.10.180.10">
    <property type="entry name" value="2,3-Dihydroxybiphenyl 1,2-Dioxygenase, domain 1"/>
    <property type="match status" value="2"/>
</dbReference>
<reference evidence="2 3" key="1">
    <citation type="submission" date="2019-03" db="EMBL/GenBank/DDBJ databases">
        <title>Genomic Encyclopedia of Type Strains, Phase IV (KMG-IV): sequencing the most valuable type-strain genomes for metagenomic binning, comparative biology and taxonomic classification.</title>
        <authorList>
            <person name="Goeker M."/>
        </authorList>
    </citation>
    <scope>NUCLEOTIDE SEQUENCE [LARGE SCALE GENOMIC DNA]</scope>
    <source>
        <strain evidence="2 3">DSM 45361</strain>
    </source>
</reference>
<keyword evidence="3" id="KW-1185">Reference proteome</keyword>
<evidence type="ECO:0000313" key="3">
    <source>
        <dbReference type="Proteomes" id="UP000295444"/>
    </source>
</evidence>
<feature type="domain" description="VOC" evidence="1">
    <location>
        <begin position="142"/>
        <end position="261"/>
    </location>
</feature>
<dbReference type="RefSeq" id="WP_133850577.1">
    <property type="nucleotide sequence ID" value="NZ_SNXZ01000003.1"/>
</dbReference>
<organism evidence="2 3">
    <name type="scientific">Labedaea rhizosphaerae</name>
    <dbReference type="NCBI Taxonomy" id="598644"/>
    <lineage>
        <taxon>Bacteria</taxon>
        <taxon>Bacillati</taxon>
        <taxon>Actinomycetota</taxon>
        <taxon>Actinomycetes</taxon>
        <taxon>Pseudonocardiales</taxon>
        <taxon>Pseudonocardiaceae</taxon>
        <taxon>Labedaea</taxon>
    </lineage>
</organism>
<dbReference type="PANTHER" id="PTHR33993:SF14">
    <property type="entry name" value="GB|AAF24581.1"/>
    <property type="match status" value="1"/>
</dbReference>
<evidence type="ECO:0000259" key="1">
    <source>
        <dbReference type="PROSITE" id="PS51819"/>
    </source>
</evidence>
<dbReference type="Proteomes" id="UP000295444">
    <property type="component" value="Unassembled WGS sequence"/>
</dbReference>
<feature type="domain" description="VOC" evidence="1">
    <location>
        <begin position="18"/>
        <end position="129"/>
    </location>
</feature>